<accession>X0V160</accession>
<comment type="caution">
    <text evidence="1">The sequence shown here is derived from an EMBL/GenBank/DDBJ whole genome shotgun (WGS) entry which is preliminary data.</text>
</comment>
<sequence>MAIVAAVITFASQKQASKRARKGRALKREEA</sequence>
<name>X0V160_9ZZZZ</name>
<reference evidence="1" key="1">
    <citation type="journal article" date="2014" name="Front. Microbiol.">
        <title>High frequency of phylogenetically diverse reductive dehalogenase-homologous genes in deep subseafloor sedimentary metagenomes.</title>
        <authorList>
            <person name="Kawai M."/>
            <person name="Futagami T."/>
            <person name="Toyoda A."/>
            <person name="Takaki Y."/>
            <person name="Nishi S."/>
            <person name="Hori S."/>
            <person name="Arai W."/>
            <person name="Tsubouchi T."/>
            <person name="Morono Y."/>
            <person name="Uchiyama I."/>
            <person name="Ito T."/>
            <person name="Fujiyama A."/>
            <person name="Inagaki F."/>
            <person name="Takami H."/>
        </authorList>
    </citation>
    <scope>NUCLEOTIDE SEQUENCE</scope>
    <source>
        <strain evidence="1">Expedition CK06-06</strain>
    </source>
</reference>
<proteinExistence type="predicted"/>
<protein>
    <submittedName>
        <fullName evidence="1">Uncharacterized protein</fullName>
    </submittedName>
</protein>
<gene>
    <name evidence="1" type="ORF">S01H1_39291</name>
</gene>
<dbReference type="EMBL" id="BARS01024786">
    <property type="protein sequence ID" value="GAG11820.1"/>
    <property type="molecule type" value="Genomic_DNA"/>
</dbReference>
<organism evidence="1">
    <name type="scientific">marine sediment metagenome</name>
    <dbReference type="NCBI Taxonomy" id="412755"/>
    <lineage>
        <taxon>unclassified sequences</taxon>
        <taxon>metagenomes</taxon>
        <taxon>ecological metagenomes</taxon>
    </lineage>
</organism>
<feature type="non-terminal residue" evidence="1">
    <location>
        <position position="31"/>
    </location>
</feature>
<dbReference type="AlphaFoldDB" id="X0V160"/>
<evidence type="ECO:0000313" key="1">
    <source>
        <dbReference type="EMBL" id="GAG11820.1"/>
    </source>
</evidence>